<feature type="chain" id="PRO_5046581348" evidence="2">
    <location>
        <begin position="28"/>
        <end position="946"/>
    </location>
</feature>
<reference evidence="3 4" key="1">
    <citation type="submission" date="2021-03" db="EMBL/GenBank/DDBJ databases">
        <title>Whole genome sequence of Jiella sp. MQZ13P-4.</title>
        <authorList>
            <person name="Tuo L."/>
        </authorList>
    </citation>
    <scope>NUCLEOTIDE SEQUENCE [LARGE SCALE GENOMIC DNA]</scope>
    <source>
        <strain evidence="3 4">MQZ13P-4</strain>
    </source>
</reference>
<gene>
    <name evidence="3" type="ORF">J1C47_18240</name>
</gene>
<name>A0ABS3J7F1_9HYPH</name>
<keyword evidence="2" id="KW-0732">Signal</keyword>
<feature type="compositionally biased region" description="Low complexity" evidence="1">
    <location>
        <begin position="84"/>
        <end position="93"/>
    </location>
</feature>
<feature type="signal peptide" evidence="2">
    <location>
        <begin position="1"/>
        <end position="27"/>
    </location>
</feature>
<dbReference type="Pfam" id="PF08238">
    <property type="entry name" value="Sel1"/>
    <property type="match status" value="3"/>
</dbReference>
<dbReference type="Proteomes" id="UP000664288">
    <property type="component" value="Unassembled WGS sequence"/>
</dbReference>
<dbReference type="Gene3D" id="1.25.40.10">
    <property type="entry name" value="Tetratricopeptide repeat domain"/>
    <property type="match status" value="1"/>
</dbReference>
<dbReference type="InterPro" id="IPR050767">
    <property type="entry name" value="Sel1_AlgK"/>
</dbReference>
<feature type="compositionally biased region" description="Low complexity" evidence="1">
    <location>
        <begin position="170"/>
        <end position="190"/>
    </location>
</feature>
<evidence type="ECO:0000313" key="4">
    <source>
        <dbReference type="Proteomes" id="UP000664288"/>
    </source>
</evidence>
<comment type="caution">
    <text evidence="3">The sequence shown here is derived from an EMBL/GenBank/DDBJ whole genome shotgun (WGS) entry which is preliminary data.</text>
</comment>
<evidence type="ECO:0000256" key="2">
    <source>
        <dbReference type="SAM" id="SignalP"/>
    </source>
</evidence>
<feature type="compositionally biased region" description="Gly residues" evidence="1">
    <location>
        <begin position="138"/>
        <end position="154"/>
    </location>
</feature>
<sequence>MTIHTRTRRLALLAGAAFLAFAVPANADQIVAQAAADCRDAKDHFEIARQINTPEAYQAHIDAFGTCPYASFARILKGQLTKDSAASAPQPSGGAAGAGGAVPQDGGSAMQAEPQPQPQPTDGGQASPNVAEDPFSGAGAGTGGAAGGAAAGGDGEPRPVPIPEPDTDIAAPAGGTPAGDAATSGDAASGNAPAAGPQAPTGDAKLLADTLVDRLNALEGPPSASGPRVRYDSAVLDQGDLFITNLRLTKDDGQPNWSGFVAPSAVVLKPKIEPDGTFTANSIFMTKASIRATEQNGPNDRVATISSISILDPRLAAVGAAPASDSLGPVDMRGLDVRSVVGFAPTGEILKIAAIQLTTNGVSDGLPQSATFAVKNLAFTPEQMATLSGASLADFEGLGPDFFDFTFTTTMRRDTAARNLKLTEAVAIGNEGSLTLSTGLANFTPADIRSVIAAANPAALLGVSATLESADLAFVNTSFVDKMIKVVARQQNIDPPLFKAAIPTAARDAVKGATGNDPLAEAVADALRQFLDDPRSIRLSVKPAQPAPIVGTAFQIAGSPDPVAGMAMLQPSLSVNDGPPVLLPLGEPGVPGASGADLGPTVPDGAPNDTPPAGGGTPDATATPVDPLPLVPTPDGQQQDALSVPVPVQPETPGRNAATAGVIADCDRLAADSDDPTKPADVAGVKGPTDIDVKQALPACEAAHRLAPDDARMTFQLGRTYQAAGRDDDAARLYREAADAGQPVAQYELALAYYDGRGVTADPTQAVEWLQKSSDAGNGFAKYFLGIEKVNGTYLAQDYPGAYALFQDAVAFGVPEALVELGKMEYSGQGVPENYAKAFDYYRQAAQKDVAGGYFYVGFMNAFGIGADGATPLDAATNMMKGLAEGYADAEELIVTNSAQIFEPPVRQAIQDYLRTEGFYQGRSDGVFGPATLQAINAWRTSAPRG</sequence>
<dbReference type="PANTHER" id="PTHR11102">
    <property type="entry name" value="SEL-1-LIKE PROTEIN"/>
    <property type="match status" value="1"/>
</dbReference>
<feature type="region of interest" description="Disordered" evidence="1">
    <location>
        <begin position="84"/>
        <end position="202"/>
    </location>
</feature>
<dbReference type="InterPro" id="IPR011990">
    <property type="entry name" value="TPR-like_helical_dom_sf"/>
</dbReference>
<protein>
    <submittedName>
        <fullName evidence="3">SEL1-like repeat protein</fullName>
    </submittedName>
</protein>
<dbReference type="SMART" id="SM00671">
    <property type="entry name" value="SEL1"/>
    <property type="match status" value="4"/>
</dbReference>
<evidence type="ECO:0000256" key="1">
    <source>
        <dbReference type="SAM" id="MobiDB-lite"/>
    </source>
</evidence>
<dbReference type="PANTHER" id="PTHR11102:SF160">
    <property type="entry name" value="ERAD-ASSOCIATED E3 UBIQUITIN-PROTEIN LIGASE COMPONENT HRD3"/>
    <property type="match status" value="1"/>
</dbReference>
<feature type="region of interest" description="Disordered" evidence="1">
    <location>
        <begin position="584"/>
        <end position="641"/>
    </location>
</feature>
<dbReference type="RefSeq" id="WP_207352226.1">
    <property type="nucleotide sequence ID" value="NZ_JAFMPY010000023.1"/>
</dbReference>
<dbReference type="SUPFAM" id="SSF81901">
    <property type="entry name" value="HCP-like"/>
    <property type="match status" value="1"/>
</dbReference>
<accession>A0ABS3J7F1</accession>
<organism evidence="3 4">
    <name type="scientific">Jiella sonneratiae</name>
    <dbReference type="NCBI Taxonomy" id="2816856"/>
    <lineage>
        <taxon>Bacteria</taxon>
        <taxon>Pseudomonadati</taxon>
        <taxon>Pseudomonadota</taxon>
        <taxon>Alphaproteobacteria</taxon>
        <taxon>Hyphomicrobiales</taxon>
        <taxon>Aurantimonadaceae</taxon>
        <taxon>Jiella</taxon>
    </lineage>
</organism>
<dbReference type="InterPro" id="IPR006597">
    <property type="entry name" value="Sel1-like"/>
</dbReference>
<evidence type="ECO:0000313" key="3">
    <source>
        <dbReference type="EMBL" id="MBO0905589.1"/>
    </source>
</evidence>
<keyword evidence="4" id="KW-1185">Reference proteome</keyword>
<proteinExistence type="predicted"/>
<dbReference type="EMBL" id="JAFMPY010000023">
    <property type="protein sequence ID" value="MBO0905589.1"/>
    <property type="molecule type" value="Genomic_DNA"/>
</dbReference>